<evidence type="ECO:0000313" key="3">
    <source>
        <dbReference type="Proteomes" id="UP000247892"/>
    </source>
</evidence>
<reference evidence="2 3" key="1">
    <citation type="submission" date="2016-07" db="EMBL/GenBank/DDBJ databases">
        <title>Draft genome sequence of Prauserella sp. YIM 121212, isolated from alkaline soil.</title>
        <authorList>
            <person name="Ruckert C."/>
            <person name="Albersmeier A."/>
            <person name="Jiang C.-L."/>
            <person name="Jiang Y."/>
            <person name="Kalinowski J."/>
            <person name="Schneider O."/>
            <person name="Winkler A."/>
            <person name="Zotchev S.B."/>
        </authorList>
    </citation>
    <scope>NUCLEOTIDE SEQUENCE [LARGE SCALE GENOMIC DNA]</scope>
    <source>
        <strain evidence="2 3">YIM 121212</strain>
    </source>
</reference>
<dbReference type="InterPro" id="IPR038332">
    <property type="entry name" value="PPE_sf"/>
</dbReference>
<dbReference type="InterPro" id="IPR036689">
    <property type="entry name" value="ESAT-6-like_sf"/>
</dbReference>
<feature type="compositionally biased region" description="Basic and acidic residues" evidence="1">
    <location>
        <begin position="351"/>
        <end position="362"/>
    </location>
</feature>
<dbReference type="Proteomes" id="UP000247892">
    <property type="component" value="Unassembled WGS sequence"/>
</dbReference>
<proteinExistence type="predicted"/>
<organism evidence="2 3">
    <name type="scientific">Prauserella flavalba</name>
    <dbReference type="NCBI Taxonomy" id="1477506"/>
    <lineage>
        <taxon>Bacteria</taxon>
        <taxon>Bacillati</taxon>
        <taxon>Actinomycetota</taxon>
        <taxon>Actinomycetes</taxon>
        <taxon>Pseudonocardiales</taxon>
        <taxon>Pseudonocardiaceae</taxon>
        <taxon>Prauserella</taxon>
    </lineage>
</organism>
<dbReference type="Gene3D" id="1.20.1260.20">
    <property type="entry name" value="PPE superfamily"/>
    <property type="match status" value="1"/>
</dbReference>
<feature type="region of interest" description="Disordered" evidence="1">
    <location>
        <begin position="326"/>
        <end position="380"/>
    </location>
</feature>
<dbReference type="OrthoDB" id="5180306at2"/>
<sequence>MAEVKDATEGVDVQVSDDSGFINTGNIVGALPGPISGGVGLVSSFIEGPGKDPDVGDVAHHAASLLNDSVGFVQSLAGTAMEIASDPLGWLIGQGLNFLISVIQPLQDALHFVSGDGPALEEAAGNFGSIGEGFQAMSEDFVRVADEALAGWTGEASDAAKAALADFADGVSGVAAKSGNVAEILQASSMLMTVVEEVIKAIITEFIKWLIMIWVPALAAAIPTAGASTAAAGTATTAQATTTVTSTTQKVNKLTQLLNKIKAWFAKLKSTFTKTFTKGGIMDAAREGVADAAREAGIDASQSMGRKIANAGIASLEAGAKEGVKQMTGIDPGKTDDPGGLTQGFVKHHLNQSEKEGKRADYDAIGTEQSDEETTRDLDV</sequence>
<name>A0A318LVX8_9PSEU</name>
<accession>A0A318LVX8</accession>
<keyword evidence="3" id="KW-1185">Reference proteome</keyword>
<dbReference type="SUPFAM" id="SSF140453">
    <property type="entry name" value="EsxAB dimer-like"/>
    <property type="match status" value="1"/>
</dbReference>
<evidence type="ECO:0000256" key="1">
    <source>
        <dbReference type="SAM" id="MobiDB-lite"/>
    </source>
</evidence>
<comment type="caution">
    <text evidence="2">The sequence shown here is derived from an EMBL/GenBank/DDBJ whole genome shotgun (WGS) entry which is preliminary data.</text>
</comment>
<evidence type="ECO:0000313" key="2">
    <source>
        <dbReference type="EMBL" id="PXY37941.1"/>
    </source>
</evidence>
<dbReference type="EMBL" id="MASU01000002">
    <property type="protein sequence ID" value="PXY37941.1"/>
    <property type="molecule type" value="Genomic_DNA"/>
</dbReference>
<dbReference type="RefSeq" id="WP_110334815.1">
    <property type="nucleotide sequence ID" value="NZ_JBHVKT010000019.1"/>
</dbReference>
<gene>
    <name evidence="2" type="ORF">BA062_04890</name>
</gene>
<protein>
    <submittedName>
        <fullName evidence="2">Uncharacterized protein</fullName>
    </submittedName>
</protein>
<dbReference type="AlphaFoldDB" id="A0A318LVX8"/>